<evidence type="ECO:0000256" key="1">
    <source>
        <dbReference type="SAM" id="MobiDB-lite"/>
    </source>
</evidence>
<dbReference type="InterPro" id="IPR009061">
    <property type="entry name" value="DNA-bd_dom_put_sf"/>
</dbReference>
<feature type="region of interest" description="Disordered" evidence="1">
    <location>
        <begin position="66"/>
        <end position="91"/>
    </location>
</feature>
<dbReference type="Pfam" id="PF12728">
    <property type="entry name" value="HTH_17"/>
    <property type="match status" value="1"/>
</dbReference>
<feature type="domain" description="Helix-turn-helix" evidence="2">
    <location>
        <begin position="18"/>
        <end position="66"/>
    </location>
</feature>
<evidence type="ECO:0000313" key="4">
    <source>
        <dbReference type="Proteomes" id="UP000009222"/>
    </source>
</evidence>
<reference evidence="4" key="1">
    <citation type="submission" date="2009-12" db="EMBL/GenBank/DDBJ databases">
        <title>Complete sequence of Treponema azotonutricium strain ZAS-9.</title>
        <authorList>
            <person name="Tetu S.G."/>
            <person name="Matson E."/>
            <person name="Ren Q."/>
            <person name="Seshadri R."/>
            <person name="Elbourne L."/>
            <person name="Hassan K.A."/>
            <person name="Durkin A."/>
            <person name="Radune D."/>
            <person name="Mohamoud Y."/>
            <person name="Shay R."/>
            <person name="Jin S."/>
            <person name="Zhang X."/>
            <person name="Lucey K."/>
            <person name="Ballor N.R."/>
            <person name="Ottesen E."/>
            <person name="Rosenthal R."/>
            <person name="Allen A."/>
            <person name="Leadbetter J.R."/>
            <person name="Paulsen I.T."/>
        </authorList>
    </citation>
    <scope>NUCLEOTIDE SEQUENCE [LARGE SCALE GENOMIC DNA]</scope>
    <source>
        <strain evidence="4">ATCC BAA-888 / DSM 13862 / ZAS-9</strain>
    </source>
</reference>
<protein>
    <recommendedName>
        <fullName evidence="2">Helix-turn-helix domain-containing protein</fullName>
    </recommendedName>
</protein>
<dbReference type="SUPFAM" id="SSF46955">
    <property type="entry name" value="Putative DNA-binding domain"/>
    <property type="match status" value="1"/>
</dbReference>
<dbReference type="InterPro" id="IPR041657">
    <property type="entry name" value="HTH_17"/>
</dbReference>
<sequence length="91" mass="9795">METTKTVWAEKIIVIEDLMTIQDVARITQFKVCTIRKFVLKDTIPYIKVGGGLRFRPSEIAAWINGSAKGGNSAGSPSGQAGMGADDDGHK</sequence>
<keyword evidence="4" id="KW-1185">Reference proteome</keyword>
<dbReference type="EMBL" id="CP001841">
    <property type="protein sequence ID" value="AEF80532.1"/>
    <property type="molecule type" value="Genomic_DNA"/>
</dbReference>
<dbReference type="KEGG" id="taz:TREAZ_1072"/>
<evidence type="ECO:0000313" key="3">
    <source>
        <dbReference type="EMBL" id="AEF80532.1"/>
    </source>
</evidence>
<dbReference type="HOGENOM" id="CLU_2426094_0_0_12"/>
<name>F5Y7K6_LEAAZ</name>
<dbReference type="InParanoid" id="F5Y7K6"/>
<dbReference type="RefSeq" id="WP_015710916.1">
    <property type="nucleotide sequence ID" value="NC_015577.1"/>
</dbReference>
<dbReference type="STRING" id="545695.TREAZ_1072"/>
<gene>
    <name evidence="3" type="ordered locus">TREAZ_1072</name>
</gene>
<reference evidence="3 4" key="2">
    <citation type="journal article" date="2011" name="ISME J.">
        <title>RNA-seq reveals cooperative metabolic interactions between two termite-gut spirochete species in co-culture.</title>
        <authorList>
            <person name="Rosenthal A.Z."/>
            <person name="Matson E.G."/>
            <person name="Eldar A."/>
            <person name="Leadbetter J.R."/>
        </authorList>
    </citation>
    <scope>NUCLEOTIDE SEQUENCE [LARGE SCALE GENOMIC DNA]</scope>
    <source>
        <strain evidence="4">ATCC BAA-888 / DSM 13862 / ZAS-9</strain>
    </source>
</reference>
<organism evidence="3 4">
    <name type="scientific">Leadbettera azotonutricia (strain ATCC BAA-888 / DSM 13862 / ZAS-9)</name>
    <name type="common">Treponema azotonutricium</name>
    <dbReference type="NCBI Taxonomy" id="545695"/>
    <lineage>
        <taxon>Bacteria</taxon>
        <taxon>Pseudomonadati</taxon>
        <taxon>Spirochaetota</taxon>
        <taxon>Spirochaetia</taxon>
        <taxon>Spirochaetales</taxon>
        <taxon>Breznakiellaceae</taxon>
        <taxon>Leadbettera</taxon>
    </lineage>
</organism>
<dbReference type="AlphaFoldDB" id="F5Y7K6"/>
<dbReference type="OrthoDB" id="26294at2"/>
<proteinExistence type="predicted"/>
<dbReference type="Proteomes" id="UP000009222">
    <property type="component" value="Chromosome"/>
</dbReference>
<evidence type="ECO:0000259" key="2">
    <source>
        <dbReference type="Pfam" id="PF12728"/>
    </source>
</evidence>
<accession>F5Y7K6</accession>
<dbReference type="eggNOG" id="ENOG5032566">
    <property type="taxonomic scope" value="Bacteria"/>
</dbReference>